<evidence type="ECO:0000256" key="4">
    <source>
        <dbReference type="RuleBase" id="RU363051"/>
    </source>
</evidence>
<dbReference type="PANTHER" id="PTHR11709">
    <property type="entry name" value="MULTI-COPPER OXIDASE"/>
    <property type="match status" value="1"/>
</dbReference>
<feature type="domain" description="Plant heme peroxidase family profile" evidence="5">
    <location>
        <begin position="33"/>
        <end position="194"/>
    </location>
</feature>
<keyword evidence="2" id="KW-0186">Copper</keyword>
<evidence type="ECO:0000256" key="2">
    <source>
        <dbReference type="ARBA" id="ARBA00023008"/>
    </source>
</evidence>
<keyword evidence="7" id="KW-1185">Reference proteome</keyword>
<keyword evidence="4" id="KW-0575">Peroxidase</keyword>
<name>A0AAD5XCI0_9FUNG</name>
<dbReference type="GO" id="GO:0005507">
    <property type="term" value="F:copper ion binding"/>
    <property type="evidence" value="ECO:0007669"/>
    <property type="project" value="InterPro"/>
</dbReference>
<dbReference type="PROSITE" id="PS50873">
    <property type="entry name" value="PEROXIDASE_4"/>
    <property type="match status" value="1"/>
</dbReference>
<feature type="non-terminal residue" evidence="6">
    <location>
        <position position="1046"/>
    </location>
</feature>
<dbReference type="InterPro" id="IPR008972">
    <property type="entry name" value="Cupredoxin"/>
</dbReference>
<keyword evidence="4" id="KW-0560">Oxidoreductase</keyword>
<dbReference type="Gene3D" id="1.10.520.10">
    <property type="match status" value="1"/>
</dbReference>
<organism evidence="6 7">
    <name type="scientific">Physocladia obscura</name>
    <dbReference type="NCBI Taxonomy" id="109957"/>
    <lineage>
        <taxon>Eukaryota</taxon>
        <taxon>Fungi</taxon>
        <taxon>Fungi incertae sedis</taxon>
        <taxon>Chytridiomycota</taxon>
        <taxon>Chytridiomycota incertae sedis</taxon>
        <taxon>Chytridiomycetes</taxon>
        <taxon>Chytridiales</taxon>
        <taxon>Chytriomycetaceae</taxon>
        <taxon>Physocladia</taxon>
    </lineage>
</organism>
<dbReference type="GO" id="GO:0006979">
    <property type="term" value="P:response to oxidative stress"/>
    <property type="evidence" value="ECO:0007669"/>
    <property type="project" value="InterPro"/>
</dbReference>
<dbReference type="SUPFAM" id="SSF48113">
    <property type="entry name" value="Heme-dependent peroxidases"/>
    <property type="match status" value="1"/>
</dbReference>
<feature type="chain" id="PRO_5041774747" description="Peroxidase" evidence="4">
    <location>
        <begin position="19"/>
        <end position="1046"/>
    </location>
</feature>
<dbReference type="InterPro" id="IPR001117">
    <property type="entry name" value="Cu-oxidase_2nd"/>
</dbReference>
<evidence type="ECO:0000259" key="5">
    <source>
        <dbReference type="PROSITE" id="PS50873"/>
    </source>
</evidence>
<gene>
    <name evidence="6" type="ORF">HK100_012396</name>
</gene>
<feature type="signal peptide" evidence="4">
    <location>
        <begin position="1"/>
        <end position="18"/>
    </location>
</feature>
<dbReference type="SUPFAM" id="SSF49503">
    <property type="entry name" value="Cupredoxins"/>
    <property type="match status" value="3"/>
</dbReference>
<keyword evidence="4" id="KW-0732">Signal</keyword>
<dbReference type="Pfam" id="PF00141">
    <property type="entry name" value="peroxidase"/>
    <property type="match status" value="1"/>
</dbReference>
<dbReference type="GO" id="GO:0020037">
    <property type="term" value="F:heme binding"/>
    <property type="evidence" value="ECO:0007669"/>
    <property type="project" value="UniProtKB-UniRule"/>
</dbReference>
<sequence>MLVRACVLTLGWILQAFAATVTWPSANSRYDELEEVYYQDAGYRGAQFSTLFTPCSDDNALALRMGFHDMVGHNVSDSANLVGGIDSSLRYELNHTNNVFSFNAHYFYYTNFANQRASVADLQALGLVHGVALCNGPTIPYRAGRLDALSANPSYAFLPSDVADPIHELIGNFSLMGFNQSEFISVIACAHTIGGVEHDEHPLIVSAAENKLMFDSTNLIFDDLIVSQYVSGQSVDPLVVGPTSFDVDFRIFSSDGNVTIKQMNSPEAFASRCTDMLAKVLNSVPTTSVLTDVLVPYEVKPSHVGYDFVDGVLTFLGEIRVRTTEEAVDSVSIISSDSGETISATAISNGNATGGFPVETFQFYSFAKAINKTAVSAYSVNVTYSNGTSILFDNNEALFPIEPRVFYSQSSSCLATNDVMNWTATIVAAVSNDLVTNPVHLIFTQGVRDSVPTFPVVNLQAETITMSKVASQNLSSSFTLYSATVTINAWTQNQATFDISVGGVNDSFHKLTDLVGQNCAATNNVLYWNITYVQTDLGSYVPGGARRVIGVNGVWPVDAVYANLGDTLQIRVANQLDVPTSLHFFGIHQTGSPQYDGVPYVTQCPIPSGNSFTYTVFLNQSGTFWIEGDYMGQSVDGLRVPLIVRSTGDVKYNNDFIVRLTDWYSDEYPDLFAQFSSNLNPLGTLPTPGAILANEQSNSSLPFITGETYMVRLISMASQIAMNIAIDGHNMTIVEVDGVSIQPYEVTSLAIAPSQRLGVLVTAVDDTNTTLVNYAMRISQRMKGADSDGTEVVSGQLTTYLVISYAVDNPLGQSVDTSEGGGIVIIYNDTVLPSLEPLIDTDVLIPTQQILLDASVLMMADGSSHGTFNDIAYIRPAVPSLMTALSMPSDALKANLEVYGIDTNPFLLDDGVTELVISNNNAVEYAFHLHGHSFQVIAVAALPYASSEIVEPQTGPPSRDTIHIPANYYAVVRFENENPGVWLFHGTTTFLRDSGFSATLIETPTAINITFDADFAQTCAASGIPFTGNAAGNALLNMTGLQDEVL</sequence>
<evidence type="ECO:0000313" key="6">
    <source>
        <dbReference type="EMBL" id="KAJ3121408.1"/>
    </source>
</evidence>
<dbReference type="EC" id="1.11.1.-" evidence="4"/>
<dbReference type="PANTHER" id="PTHR11709:SF361">
    <property type="entry name" value="IRON TRANSPORT MULTICOPPER OXIDASE FET3"/>
    <property type="match status" value="1"/>
</dbReference>
<evidence type="ECO:0000256" key="1">
    <source>
        <dbReference type="ARBA" id="ARBA00010609"/>
    </source>
</evidence>
<proteinExistence type="inferred from homology"/>
<comment type="caution">
    <text evidence="6">The sequence shown here is derived from an EMBL/GenBank/DDBJ whole genome shotgun (WGS) entry which is preliminary data.</text>
</comment>
<evidence type="ECO:0000313" key="7">
    <source>
        <dbReference type="Proteomes" id="UP001211907"/>
    </source>
</evidence>
<dbReference type="Pfam" id="PF07732">
    <property type="entry name" value="Cu-oxidase_3"/>
    <property type="match status" value="1"/>
</dbReference>
<protein>
    <recommendedName>
        <fullName evidence="4">Peroxidase</fullName>
        <ecNumber evidence="4">1.11.1.-</ecNumber>
    </recommendedName>
</protein>
<dbReference type="EMBL" id="JADGJH010000882">
    <property type="protein sequence ID" value="KAJ3121408.1"/>
    <property type="molecule type" value="Genomic_DNA"/>
</dbReference>
<dbReference type="InterPro" id="IPR002016">
    <property type="entry name" value="Haem_peroxidase"/>
</dbReference>
<dbReference type="InterPro" id="IPR011706">
    <property type="entry name" value="Cu-oxidase_C"/>
</dbReference>
<comment type="similarity">
    <text evidence="1">Belongs to the multicopper oxidase family.</text>
</comment>
<dbReference type="Proteomes" id="UP001211907">
    <property type="component" value="Unassembled WGS sequence"/>
</dbReference>
<comment type="similarity">
    <text evidence="3">Belongs to the peroxidase family.</text>
</comment>
<evidence type="ECO:0000256" key="3">
    <source>
        <dbReference type="RuleBase" id="RU004241"/>
    </source>
</evidence>
<dbReference type="AlphaFoldDB" id="A0AAD5XCI0"/>
<dbReference type="Gene3D" id="2.60.40.420">
    <property type="entry name" value="Cupredoxins - blue copper proteins"/>
    <property type="match status" value="3"/>
</dbReference>
<dbReference type="Pfam" id="PF00394">
    <property type="entry name" value="Cu-oxidase"/>
    <property type="match status" value="1"/>
</dbReference>
<dbReference type="InterPro" id="IPR011707">
    <property type="entry name" value="Cu-oxidase-like_N"/>
</dbReference>
<reference evidence="6" key="1">
    <citation type="submission" date="2020-05" db="EMBL/GenBank/DDBJ databases">
        <title>Phylogenomic resolution of chytrid fungi.</title>
        <authorList>
            <person name="Stajich J.E."/>
            <person name="Amses K."/>
            <person name="Simmons R."/>
            <person name="Seto K."/>
            <person name="Myers J."/>
            <person name="Bonds A."/>
            <person name="Quandt C.A."/>
            <person name="Barry K."/>
            <person name="Liu P."/>
            <person name="Grigoriev I."/>
            <person name="Longcore J.E."/>
            <person name="James T.Y."/>
        </authorList>
    </citation>
    <scope>NUCLEOTIDE SEQUENCE</scope>
    <source>
        <strain evidence="6">JEL0513</strain>
    </source>
</reference>
<dbReference type="GO" id="GO:0004601">
    <property type="term" value="F:peroxidase activity"/>
    <property type="evidence" value="ECO:0007669"/>
    <property type="project" value="UniProtKB-KW"/>
</dbReference>
<dbReference type="InterPro" id="IPR045087">
    <property type="entry name" value="Cu-oxidase_fam"/>
</dbReference>
<accession>A0AAD5XCI0</accession>
<dbReference type="InterPro" id="IPR010255">
    <property type="entry name" value="Haem_peroxidase_sf"/>
</dbReference>
<dbReference type="Pfam" id="PF07731">
    <property type="entry name" value="Cu-oxidase_2"/>
    <property type="match status" value="1"/>
</dbReference>